<feature type="signal peptide" evidence="5">
    <location>
        <begin position="1"/>
        <end position="16"/>
    </location>
</feature>
<dbReference type="GO" id="GO:0016985">
    <property type="term" value="F:mannan endo-1,4-beta-mannosidase activity"/>
    <property type="evidence" value="ECO:0007669"/>
    <property type="project" value="InterPro"/>
</dbReference>
<dbReference type="OMA" id="DIYASKT"/>
<dbReference type="InterPro" id="IPR000805">
    <property type="entry name" value="Glyco_hydro_26"/>
</dbReference>
<proteinExistence type="inferred from homology"/>
<dbReference type="GO" id="GO:0006080">
    <property type="term" value="P:substituted mannan metabolic process"/>
    <property type="evidence" value="ECO:0007669"/>
    <property type="project" value="InterPro"/>
</dbReference>
<evidence type="ECO:0000256" key="1">
    <source>
        <dbReference type="ARBA" id="ARBA00007754"/>
    </source>
</evidence>
<comment type="caution">
    <text evidence="7">The sequence shown here is derived from an EMBL/GenBank/DDBJ whole genome shotgun (WGS) entry which is preliminary data.</text>
</comment>
<feature type="chain" id="PRO_5002530061" description="GH26 domain-containing protein" evidence="5">
    <location>
        <begin position="17"/>
        <end position="383"/>
    </location>
</feature>
<keyword evidence="3 4" id="KW-0326">Glycosidase</keyword>
<feature type="domain" description="GH26" evidence="6">
    <location>
        <begin position="1"/>
        <end position="296"/>
    </location>
</feature>
<name>A0A0F9XDF0_TRIHA</name>
<reference evidence="8" key="1">
    <citation type="journal article" date="2015" name="Genome Announc.">
        <title>Draft whole-genome sequence of the biocontrol agent Trichoderma harzianum T6776.</title>
        <authorList>
            <person name="Baroncelli R."/>
            <person name="Piaggeschi G."/>
            <person name="Fiorini L."/>
            <person name="Bertolini E."/>
            <person name="Zapparata A."/>
            <person name="Pe M.E."/>
            <person name="Sarrocco S."/>
            <person name="Vannacci G."/>
        </authorList>
    </citation>
    <scope>NUCLEOTIDE SEQUENCE [LARGE SCALE GENOMIC DNA]</scope>
    <source>
        <strain evidence="8">T6776</strain>
    </source>
</reference>
<evidence type="ECO:0000313" key="7">
    <source>
        <dbReference type="EMBL" id="KKP03056.1"/>
    </source>
</evidence>
<dbReference type="SUPFAM" id="SSF51445">
    <property type="entry name" value="(Trans)glycosidases"/>
    <property type="match status" value="1"/>
</dbReference>
<dbReference type="InterPro" id="IPR017853">
    <property type="entry name" value="GH"/>
</dbReference>
<protein>
    <recommendedName>
        <fullName evidence="6">GH26 domain-containing protein</fullName>
    </recommendedName>
</protein>
<evidence type="ECO:0000256" key="5">
    <source>
        <dbReference type="SAM" id="SignalP"/>
    </source>
</evidence>
<dbReference type="Gene3D" id="3.20.20.80">
    <property type="entry name" value="Glycosidases"/>
    <property type="match status" value="1"/>
</dbReference>
<feature type="active site" description="Proton donor" evidence="4">
    <location>
        <position position="142"/>
    </location>
</feature>
<feature type="active site" description="Nucleophile" evidence="4">
    <location>
        <position position="243"/>
    </location>
</feature>
<evidence type="ECO:0000256" key="2">
    <source>
        <dbReference type="ARBA" id="ARBA00022801"/>
    </source>
</evidence>
<keyword evidence="5" id="KW-0732">Signal</keyword>
<dbReference type="Proteomes" id="UP000034112">
    <property type="component" value="Unassembled WGS sequence"/>
</dbReference>
<dbReference type="AlphaFoldDB" id="A0A0F9XDF0"/>
<dbReference type="PANTHER" id="PTHR40079">
    <property type="entry name" value="MANNAN ENDO-1,4-BETA-MANNOSIDASE E-RELATED"/>
    <property type="match status" value="1"/>
</dbReference>
<gene>
    <name evidence="7" type="ORF">THAR02_04825</name>
</gene>
<keyword evidence="2 4" id="KW-0378">Hydrolase</keyword>
<dbReference type="PROSITE" id="PS51764">
    <property type="entry name" value="GH26"/>
    <property type="match status" value="1"/>
</dbReference>
<organism evidence="7 8">
    <name type="scientific">Trichoderma harzianum</name>
    <name type="common">Hypocrea lixii</name>
    <dbReference type="NCBI Taxonomy" id="5544"/>
    <lineage>
        <taxon>Eukaryota</taxon>
        <taxon>Fungi</taxon>
        <taxon>Dikarya</taxon>
        <taxon>Ascomycota</taxon>
        <taxon>Pezizomycotina</taxon>
        <taxon>Sordariomycetes</taxon>
        <taxon>Hypocreomycetidae</taxon>
        <taxon>Hypocreales</taxon>
        <taxon>Hypocreaceae</taxon>
        <taxon>Trichoderma</taxon>
    </lineage>
</organism>
<evidence type="ECO:0000313" key="8">
    <source>
        <dbReference type="Proteomes" id="UP000034112"/>
    </source>
</evidence>
<dbReference type="Pfam" id="PF02156">
    <property type="entry name" value="Glyco_hydro_26"/>
    <property type="match status" value="1"/>
</dbReference>
<sequence length="383" mass="40115">MKLISLAPFLVGLAYGNPVVLKRADGLPTNCVYVNNIAFGALPSDGEPGQSPQYSMAQLNSALGAKICGYGWYSQVSSSNYDGSQLTAVMSDVVSSGAVFQPAVMPTLPLGDFTASTASQVASVLEKFTSQGVEVWLRFGHEMNYYLSVGTYSGTAAQFVNAWKLMAAAVAGNDKIKMWWSPNNVGNNVGSVAQYWPGAEYVDLVGVDCYPSGSISSSTFGSCYQSFYSTYSAAYNIPFAIGETGYCGSSGADDWLSAIMNPPSGYPNYIAASWFEYSKECDFRIIESGNLAETQQILLHGATSSGGGGSGTGSGYPADTCTWGCEGWSCSSSSPCQSAYTCSRGVCGSCSWGCGGWDCSASQPCNADYTCVSGVCHHSGPAT</sequence>
<dbReference type="InterPro" id="IPR022790">
    <property type="entry name" value="GH26_dom"/>
</dbReference>
<dbReference type="PANTHER" id="PTHR40079:SF6">
    <property type="entry name" value="GH26 DOMAIN-CONTAINING PROTEIN"/>
    <property type="match status" value="1"/>
</dbReference>
<comment type="similarity">
    <text evidence="1 4">Belongs to the glycosyl hydrolase 26 family.</text>
</comment>
<accession>A0A0F9XDF0</accession>
<evidence type="ECO:0000256" key="3">
    <source>
        <dbReference type="ARBA" id="ARBA00023295"/>
    </source>
</evidence>
<evidence type="ECO:0000259" key="6">
    <source>
        <dbReference type="PROSITE" id="PS51764"/>
    </source>
</evidence>
<dbReference type="OrthoDB" id="428177at2759"/>
<evidence type="ECO:0000256" key="4">
    <source>
        <dbReference type="PROSITE-ProRule" id="PRU01100"/>
    </source>
</evidence>
<dbReference type="EMBL" id="JOKZ01000125">
    <property type="protein sequence ID" value="KKP03056.1"/>
    <property type="molecule type" value="Genomic_DNA"/>
</dbReference>